<dbReference type="InterPro" id="IPR009006">
    <property type="entry name" value="Ala_racemase/Decarboxylase_C"/>
</dbReference>
<dbReference type="NCBIfam" id="TIGR00492">
    <property type="entry name" value="alr"/>
    <property type="match status" value="1"/>
</dbReference>
<accession>A0A2P2C7X0</accession>
<evidence type="ECO:0000313" key="5">
    <source>
        <dbReference type="EMBL" id="CUR58078.1"/>
    </source>
</evidence>
<dbReference type="GO" id="GO:0009252">
    <property type="term" value="P:peptidoglycan biosynthetic process"/>
    <property type="evidence" value="ECO:0007669"/>
    <property type="project" value="TreeGrafter"/>
</dbReference>
<keyword evidence="2" id="KW-0663">Pyridoxal phosphate</keyword>
<dbReference type="GO" id="GO:0008784">
    <property type="term" value="F:alanine racemase activity"/>
    <property type="evidence" value="ECO:0007669"/>
    <property type="project" value="UniProtKB-EC"/>
</dbReference>
<reference evidence="5" key="1">
    <citation type="submission" date="2015-08" db="EMBL/GenBank/DDBJ databases">
        <authorList>
            <person name="Babu N.S."/>
            <person name="Beckwith C.J."/>
            <person name="Beseler K.G."/>
            <person name="Brison A."/>
            <person name="Carone J.V."/>
            <person name="Caskin T.P."/>
            <person name="Diamond M."/>
            <person name="Durham M.E."/>
            <person name="Foxe J.M."/>
            <person name="Go M."/>
            <person name="Henderson B.A."/>
            <person name="Jones I.B."/>
            <person name="McGettigan J.A."/>
            <person name="Micheletti S.J."/>
            <person name="Nasrallah M.E."/>
            <person name="Ortiz D."/>
            <person name="Piller C.R."/>
            <person name="Privatt S.R."/>
            <person name="Schneider S.L."/>
            <person name="Sharp S."/>
            <person name="Smith T.C."/>
            <person name="Stanton J.D."/>
            <person name="Ullery H.E."/>
            <person name="Wilson R.J."/>
            <person name="Serrano M.G."/>
            <person name="Buck G."/>
            <person name="Lee V."/>
            <person name="Wang Y."/>
            <person name="Carvalho R."/>
            <person name="Voegtly L."/>
            <person name="Shi R."/>
            <person name="Duckworth R."/>
            <person name="Johnson A."/>
            <person name="Loviza R."/>
            <person name="Walstead R."/>
            <person name="Shah Z."/>
            <person name="Kiflezghi M."/>
            <person name="Wade K."/>
            <person name="Ball S.L."/>
            <person name="Bradley K.W."/>
            <person name="Asai D.J."/>
            <person name="Bowman C.A."/>
            <person name="Russell D.A."/>
            <person name="Pope W.H."/>
            <person name="Jacobs-Sera D."/>
            <person name="Hendrix R.W."/>
            <person name="Hatfull G.F."/>
        </authorList>
    </citation>
    <scope>NUCLEOTIDE SEQUENCE</scope>
</reference>
<dbReference type="InterPro" id="IPR029066">
    <property type="entry name" value="PLP-binding_barrel"/>
</dbReference>
<dbReference type="GO" id="GO:0030170">
    <property type="term" value="F:pyridoxal phosphate binding"/>
    <property type="evidence" value="ECO:0007669"/>
    <property type="project" value="TreeGrafter"/>
</dbReference>
<name>A0A2P2C7X0_9ZZZZ</name>
<dbReference type="SUPFAM" id="SSF50621">
    <property type="entry name" value="Alanine racemase C-terminal domain-like"/>
    <property type="match status" value="1"/>
</dbReference>
<protein>
    <submittedName>
        <fullName evidence="5">Alanine racemase</fullName>
        <ecNumber evidence="5">5.1.1.1</ecNumber>
    </submittedName>
</protein>
<dbReference type="Gene3D" id="2.40.37.10">
    <property type="entry name" value="Lyase, Ornithine Decarboxylase, Chain A, domain 1"/>
    <property type="match status" value="1"/>
</dbReference>
<dbReference type="InterPro" id="IPR011079">
    <property type="entry name" value="Ala_racemase_C"/>
</dbReference>
<dbReference type="EMBL" id="CZKB01000005">
    <property type="protein sequence ID" value="CUR58078.1"/>
    <property type="molecule type" value="Genomic_DNA"/>
</dbReference>
<dbReference type="SMART" id="SM01005">
    <property type="entry name" value="Ala_racemase_C"/>
    <property type="match status" value="1"/>
</dbReference>
<comment type="cofactor">
    <cofactor evidence="1">
        <name>pyridoxal 5'-phosphate</name>
        <dbReference type="ChEBI" id="CHEBI:597326"/>
    </cofactor>
</comment>
<dbReference type="PANTHER" id="PTHR30511">
    <property type="entry name" value="ALANINE RACEMASE"/>
    <property type="match status" value="1"/>
</dbReference>
<dbReference type="EC" id="5.1.1.1" evidence="5"/>
<feature type="domain" description="Alanine racemase C-terminal" evidence="4">
    <location>
        <begin position="252"/>
        <end position="379"/>
    </location>
</feature>
<sequence length="398" mass="41162">MSALAVLPATSAGSGPLLQVDLGAIAANTRLLASRTAAELMAVVKADGFGHGAGHVARTALAHGATSLGVTSIDEALNLRADGLRARVLSWLNPLDAAYADALAAEVDLAVPSRDHLDAVVRAQLTRPHQRSARLHLHLDTGMARDGAEPSAWAGLCRVARRAERAGLVRVVGVMGHLGCADDPGDECNVLGRRRFAWGVEAARAAGLRPSQRHLAATAATLLDVRSHHTMVRVGAGLVGIDPTGTTPLRGGLTLTAPVVSVRRVRSGSGVGYGHTWTAPAATNLALLPLGYADGLPRVASGRAEVLLRGRRRPVVGRISMDQVVVDLGDDHAEPGDTATVLGPGGAGEPTVAEWAAWSDTLPHEVVTGIGPRVRRTTFLATAVAVPVVSTPVLRSLP</sequence>
<dbReference type="Pfam" id="PF00842">
    <property type="entry name" value="Ala_racemase_C"/>
    <property type="match status" value="1"/>
</dbReference>
<proteinExistence type="inferred from homology"/>
<dbReference type="PANTHER" id="PTHR30511:SF0">
    <property type="entry name" value="ALANINE RACEMASE, CATABOLIC-RELATED"/>
    <property type="match status" value="1"/>
</dbReference>
<gene>
    <name evidence="5" type="ORF">NOCA1130370</name>
</gene>
<dbReference type="GO" id="GO:0005829">
    <property type="term" value="C:cytosol"/>
    <property type="evidence" value="ECO:0007669"/>
    <property type="project" value="TreeGrafter"/>
</dbReference>
<organism evidence="5">
    <name type="scientific">metagenome</name>
    <dbReference type="NCBI Taxonomy" id="256318"/>
    <lineage>
        <taxon>unclassified sequences</taxon>
        <taxon>metagenomes</taxon>
    </lineage>
</organism>
<dbReference type="Gene3D" id="3.20.20.10">
    <property type="entry name" value="Alanine racemase"/>
    <property type="match status" value="1"/>
</dbReference>
<dbReference type="GO" id="GO:0030632">
    <property type="term" value="P:D-alanine biosynthetic process"/>
    <property type="evidence" value="ECO:0007669"/>
    <property type="project" value="TreeGrafter"/>
</dbReference>
<evidence type="ECO:0000256" key="3">
    <source>
        <dbReference type="ARBA" id="ARBA00023235"/>
    </source>
</evidence>
<keyword evidence="3 5" id="KW-0413">Isomerase</keyword>
<dbReference type="SUPFAM" id="SSF51419">
    <property type="entry name" value="PLP-binding barrel"/>
    <property type="match status" value="1"/>
</dbReference>
<dbReference type="CDD" id="cd00430">
    <property type="entry name" value="PLPDE_III_AR"/>
    <property type="match status" value="1"/>
</dbReference>
<dbReference type="AlphaFoldDB" id="A0A2P2C7X0"/>
<evidence type="ECO:0000259" key="4">
    <source>
        <dbReference type="SMART" id="SM01005"/>
    </source>
</evidence>
<evidence type="ECO:0000256" key="2">
    <source>
        <dbReference type="ARBA" id="ARBA00022898"/>
    </source>
</evidence>
<dbReference type="InterPro" id="IPR001608">
    <property type="entry name" value="Ala_racemase_N"/>
</dbReference>
<dbReference type="Pfam" id="PF01168">
    <property type="entry name" value="Ala_racemase_N"/>
    <property type="match status" value="1"/>
</dbReference>
<dbReference type="InterPro" id="IPR000821">
    <property type="entry name" value="Ala_racemase"/>
</dbReference>
<evidence type="ECO:0000256" key="1">
    <source>
        <dbReference type="ARBA" id="ARBA00001933"/>
    </source>
</evidence>
<dbReference type="HAMAP" id="MF_01201">
    <property type="entry name" value="Ala_racemase"/>
    <property type="match status" value="1"/>
</dbReference>
<dbReference type="PRINTS" id="PR00992">
    <property type="entry name" value="ALARACEMASE"/>
</dbReference>